<feature type="compositionally biased region" description="Basic and acidic residues" evidence="1">
    <location>
        <begin position="60"/>
        <end position="72"/>
    </location>
</feature>
<name>A0AAD3RMV6_LATJO</name>
<gene>
    <name evidence="2" type="ORF">AKAME5_002618500</name>
</gene>
<keyword evidence="2" id="KW-0675">Receptor</keyword>
<protein>
    <submittedName>
        <fullName evidence="2">B-cell receptor CD22-like isoform X1</fullName>
    </submittedName>
</protein>
<feature type="region of interest" description="Disordered" evidence="1">
    <location>
        <begin position="53"/>
        <end position="78"/>
    </location>
</feature>
<dbReference type="AlphaFoldDB" id="A0AAD3RMV6"/>
<evidence type="ECO:0000313" key="3">
    <source>
        <dbReference type="Proteomes" id="UP001279410"/>
    </source>
</evidence>
<dbReference type="EMBL" id="BRZM01002536">
    <property type="protein sequence ID" value="GLD74853.1"/>
    <property type="molecule type" value="Genomic_DNA"/>
</dbReference>
<feature type="region of interest" description="Disordered" evidence="1">
    <location>
        <begin position="162"/>
        <end position="224"/>
    </location>
</feature>
<sequence length="224" mass="25011">MKDKHGGKLVFQSQNYTVYSDQPGVYYCIAKNEISEKSSDSVDLFNRAETACPQNSRAIEAQRRQSHPDNRRLQPHTHTLPASNISTVYCTVALAPGQAPTAQKPARPQGGHTQEDSLNYASLHFWNQPKNKHVKTEEDAVYAKVSKPLKTNEMQEYENVRITHASKPPNPLDDDTDTDSDTSEDEVALNYSQVTFTAKPGHQRADTDSSTSDDDEIQYSAVKV</sequence>
<comment type="caution">
    <text evidence="2">The sequence shown here is derived from an EMBL/GenBank/DDBJ whole genome shotgun (WGS) entry which is preliminary data.</text>
</comment>
<evidence type="ECO:0000256" key="1">
    <source>
        <dbReference type="SAM" id="MobiDB-lite"/>
    </source>
</evidence>
<feature type="compositionally biased region" description="Acidic residues" evidence="1">
    <location>
        <begin position="172"/>
        <end position="187"/>
    </location>
</feature>
<keyword evidence="3" id="KW-1185">Reference proteome</keyword>
<evidence type="ECO:0000313" key="2">
    <source>
        <dbReference type="EMBL" id="GLD74853.1"/>
    </source>
</evidence>
<proteinExistence type="predicted"/>
<reference evidence="2" key="1">
    <citation type="submission" date="2022-08" db="EMBL/GenBank/DDBJ databases">
        <title>Genome sequencing of akame (Lates japonicus).</title>
        <authorList>
            <person name="Hashiguchi Y."/>
            <person name="Takahashi H."/>
        </authorList>
    </citation>
    <scope>NUCLEOTIDE SEQUENCE</scope>
    <source>
        <strain evidence="2">Kochi</strain>
    </source>
</reference>
<organism evidence="2 3">
    <name type="scientific">Lates japonicus</name>
    <name type="common">Japanese lates</name>
    <dbReference type="NCBI Taxonomy" id="270547"/>
    <lineage>
        <taxon>Eukaryota</taxon>
        <taxon>Metazoa</taxon>
        <taxon>Chordata</taxon>
        <taxon>Craniata</taxon>
        <taxon>Vertebrata</taxon>
        <taxon>Euteleostomi</taxon>
        <taxon>Actinopterygii</taxon>
        <taxon>Neopterygii</taxon>
        <taxon>Teleostei</taxon>
        <taxon>Neoteleostei</taxon>
        <taxon>Acanthomorphata</taxon>
        <taxon>Carangaria</taxon>
        <taxon>Carangaria incertae sedis</taxon>
        <taxon>Centropomidae</taxon>
        <taxon>Lates</taxon>
    </lineage>
</organism>
<dbReference type="Proteomes" id="UP001279410">
    <property type="component" value="Unassembled WGS sequence"/>
</dbReference>
<accession>A0AAD3RMV6</accession>